<keyword evidence="8" id="KW-0175">Coiled coil</keyword>
<feature type="domain" description="CCHC-type" evidence="10">
    <location>
        <begin position="332"/>
        <end position="346"/>
    </location>
</feature>
<evidence type="ECO:0000256" key="5">
    <source>
        <dbReference type="ARBA" id="ARBA00022918"/>
    </source>
</evidence>
<reference evidence="12" key="1">
    <citation type="submission" date="2018-04" db="EMBL/GenBank/DDBJ databases">
        <title>Transcriptome of Schizaphis graminum biotype I.</title>
        <authorList>
            <person name="Scully E.D."/>
            <person name="Geib S.M."/>
            <person name="Palmer N.A."/>
            <person name="Koch K."/>
            <person name="Bradshaw J."/>
            <person name="Heng-Moss T."/>
            <person name="Sarath G."/>
        </authorList>
    </citation>
    <scope>NUCLEOTIDE SEQUENCE</scope>
</reference>
<dbReference type="FunFam" id="3.10.20.370:FF:000001">
    <property type="entry name" value="Retrovirus-related Pol polyprotein from transposon 17.6-like protein"/>
    <property type="match status" value="1"/>
</dbReference>
<evidence type="ECO:0000256" key="1">
    <source>
        <dbReference type="ARBA" id="ARBA00012493"/>
    </source>
</evidence>
<dbReference type="InterPro" id="IPR001878">
    <property type="entry name" value="Znf_CCHC"/>
</dbReference>
<keyword evidence="5" id="KW-0695">RNA-directed DNA polymerase</keyword>
<dbReference type="GO" id="GO:0008270">
    <property type="term" value="F:zinc ion binding"/>
    <property type="evidence" value="ECO:0007669"/>
    <property type="project" value="UniProtKB-KW"/>
</dbReference>
<evidence type="ECO:0000256" key="6">
    <source>
        <dbReference type="ARBA" id="ARBA00023268"/>
    </source>
</evidence>
<protein>
    <recommendedName>
        <fullName evidence="1">RNA-directed DNA polymerase</fullName>
        <ecNumber evidence="1">2.7.7.49</ecNumber>
    </recommendedName>
</protein>
<dbReference type="Pfam" id="PF00098">
    <property type="entry name" value="zf-CCHC"/>
    <property type="match status" value="1"/>
</dbReference>
<keyword evidence="7" id="KW-0862">Zinc</keyword>
<dbReference type="Gene3D" id="3.30.70.270">
    <property type="match status" value="2"/>
</dbReference>
<organism evidence="12">
    <name type="scientific">Schizaphis graminum</name>
    <name type="common">Green bug aphid</name>
    <dbReference type="NCBI Taxonomy" id="13262"/>
    <lineage>
        <taxon>Eukaryota</taxon>
        <taxon>Metazoa</taxon>
        <taxon>Ecdysozoa</taxon>
        <taxon>Arthropoda</taxon>
        <taxon>Hexapoda</taxon>
        <taxon>Insecta</taxon>
        <taxon>Pterygota</taxon>
        <taxon>Neoptera</taxon>
        <taxon>Paraneoptera</taxon>
        <taxon>Hemiptera</taxon>
        <taxon>Sternorrhyncha</taxon>
        <taxon>Aphidomorpha</taxon>
        <taxon>Aphidoidea</taxon>
        <taxon>Aphididae</taxon>
        <taxon>Aphidini</taxon>
        <taxon>Schizaphis</taxon>
    </lineage>
</organism>
<dbReference type="EC" id="2.7.7.49" evidence="1"/>
<dbReference type="Gene3D" id="1.10.340.70">
    <property type="match status" value="1"/>
</dbReference>
<dbReference type="InterPro" id="IPR000477">
    <property type="entry name" value="RT_dom"/>
</dbReference>
<dbReference type="CDD" id="cd09274">
    <property type="entry name" value="RNase_HI_RT_Ty3"/>
    <property type="match status" value="1"/>
</dbReference>
<evidence type="ECO:0000256" key="4">
    <source>
        <dbReference type="ARBA" id="ARBA00022759"/>
    </source>
</evidence>
<dbReference type="InterPro" id="IPR036361">
    <property type="entry name" value="SAP_dom_sf"/>
</dbReference>
<dbReference type="SUPFAM" id="SSF53098">
    <property type="entry name" value="Ribonuclease H-like"/>
    <property type="match status" value="1"/>
</dbReference>
<dbReference type="InterPro" id="IPR003034">
    <property type="entry name" value="SAP_dom"/>
</dbReference>
<feature type="domain" description="Integrase catalytic" evidence="11">
    <location>
        <begin position="1185"/>
        <end position="1343"/>
    </location>
</feature>
<dbReference type="PROSITE" id="PS50158">
    <property type="entry name" value="ZF_CCHC"/>
    <property type="match status" value="1"/>
</dbReference>
<dbReference type="GO" id="GO:0003964">
    <property type="term" value="F:RNA-directed DNA polymerase activity"/>
    <property type="evidence" value="ECO:0007669"/>
    <property type="project" value="UniProtKB-KW"/>
</dbReference>
<dbReference type="GO" id="GO:0004519">
    <property type="term" value="F:endonuclease activity"/>
    <property type="evidence" value="ECO:0007669"/>
    <property type="project" value="UniProtKB-KW"/>
</dbReference>
<dbReference type="Pfam" id="PF00078">
    <property type="entry name" value="RVT_1"/>
    <property type="match status" value="1"/>
</dbReference>
<keyword evidence="2" id="KW-0548">Nucleotidyltransferase</keyword>
<evidence type="ECO:0000256" key="2">
    <source>
        <dbReference type="ARBA" id="ARBA00022695"/>
    </source>
</evidence>
<keyword evidence="4" id="KW-0255">Endonuclease</keyword>
<evidence type="ECO:0000313" key="12">
    <source>
        <dbReference type="EMBL" id="MBY31270.1"/>
    </source>
</evidence>
<keyword evidence="6" id="KW-0511">Multifunctional enzyme</keyword>
<feature type="coiled-coil region" evidence="8">
    <location>
        <begin position="65"/>
        <end position="92"/>
    </location>
</feature>
<dbReference type="InterPro" id="IPR043502">
    <property type="entry name" value="DNA/RNA_pol_sf"/>
</dbReference>
<dbReference type="Pfam" id="PF17921">
    <property type="entry name" value="Integrase_H2C2"/>
    <property type="match status" value="1"/>
</dbReference>
<dbReference type="InterPro" id="IPR041588">
    <property type="entry name" value="Integrase_H2C2"/>
</dbReference>
<dbReference type="InterPro" id="IPR012337">
    <property type="entry name" value="RNaseH-like_sf"/>
</dbReference>
<evidence type="ECO:0000256" key="7">
    <source>
        <dbReference type="PROSITE-ProRule" id="PRU00047"/>
    </source>
</evidence>
<dbReference type="Pfam" id="PF17919">
    <property type="entry name" value="RT_RNaseH_2"/>
    <property type="match status" value="1"/>
</dbReference>
<keyword evidence="2" id="KW-0808">Transferase</keyword>
<evidence type="ECO:0000256" key="9">
    <source>
        <dbReference type="SAM" id="MobiDB-lite"/>
    </source>
</evidence>
<dbReference type="InterPro" id="IPR001584">
    <property type="entry name" value="Integrase_cat-core"/>
</dbReference>
<dbReference type="InterPro" id="IPR043128">
    <property type="entry name" value="Rev_trsase/Diguanyl_cyclase"/>
</dbReference>
<dbReference type="SMART" id="SM00513">
    <property type="entry name" value="SAP"/>
    <property type="match status" value="1"/>
</dbReference>
<feature type="region of interest" description="Disordered" evidence="9">
    <location>
        <begin position="1480"/>
        <end position="1512"/>
    </location>
</feature>
<proteinExistence type="predicted"/>
<name>A0A2S2PP84_SCHGA</name>
<evidence type="ECO:0000256" key="8">
    <source>
        <dbReference type="SAM" id="Coils"/>
    </source>
</evidence>
<dbReference type="PANTHER" id="PTHR37984:SF5">
    <property type="entry name" value="PROTEIN NYNRIN-LIKE"/>
    <property type="match status" value="1"/>
</dbReference>
<dbReference type="PROSITE" id="PS50994">
    <property type="entry name" value="INTEGRASE"/>
    <property type="match status" value="1"/>
</dbReference>
<evidence type="ECO:0000256" key="3">
    <source>
        <dbReference type="ARBA" id="ARBA00022722"/>
    </source>
</evidence>
<dbReference type="Gene3D" id="1.10.720.30">
    <property type="entry name" value="SAP domain"/>
    <property type="match status" value="1"/>
</dbReference>
<dbReference type="Pfam" id="PF00665">
    <property type="entry name" value="rve"/>
    <property type="match status" value="1"/>
</dbReference>
<sequence length="1527" mass="174219">MSNIDSVDINVLKTFKVDELRKELRFRHLPDKGAKDELVDFLLADNERVIADNLQEALISSRVKQAEDLKKIAELQREVDRLKNVRADTIDKTQIPMELLSQLVATQKLISENMSVSNSVSNNSQVQIISTNDTASAISLYYGKKHENVEDWIGEVERISSHAHWSKSLNVNAVSRLRSSALNWNKVSGRQIDSWSEWKEKLIERFKSKMSFSDFIKFQGKRILRKDELIVEYIFDKDAIIEKAPFKMQQSDRVSLILEGITDNTWAVPLATAMCSSVQDLISHATPLDTIRKLNSTAVNTYNTPKGEDPQKETKQIHRFNPTIDKREDQICFKCKSKGHISYDCKLEKTNTKEKSNWTYKNKPTTDNHYSKVDNHSNKDSKNKSINCIQNFDYAISPKVSQIPVTINGSVTIDALPDNGSCVTLLRKCFIPDNVIIHPWQDGSYATPDGDCTPCGWISLRIQVGKIDYTMPKVGLCEALPIAMILGRDWQSAVHATIIIEPNGAICITTPTSTQEFGCVKASSSFVGCVVESRFSSKPLVSKSDEIKVQPIKDNESKKITDTFLTNEQNEQLQNLLNCYEDIFSNPEAEIGEFPNLEMEINLSEHKPFRCKPYRVTEPDRIIMREQVDKWIANKVCRYSNSPYGAPAFVIDQPFHVSTPKRVVIDYSRTINPVTIKDPFPIDQMDEMVKKLAGKKYISIVDIKQAFNNIKIKEKDVYKTAAVTPDHHIEFTRVIFGLANAPAILARAISEAYGHLQKIGLAKYYDDIGGGHNSFEDHLDFLHKLFEATRKHKLKFTRQKCNFAVQKVKLLGRILDEDGDHPDPNRIKSVQRYETLDTIHEVRSFLGFANTLRRYIKNFAVISRPLSNVLKKNCTELKKSKNQPVTLNQEQQEAFVKLKLTLTSPPLLAYFKQDALTTVETDASYEGIGACLSQIHDGETRIIEYASRTLKDAEKKYHSNELEVTAVHWAITDKFRLYLTGKKFKLLTDSYSTAYIVSKAKLNRKFARYVVDLSSFDFEPIYRSGKLNHIADHLSRYPQPDINENHLCLAVILMQNIKLELAQKSDAYCQQIAKKLGSNIDNLHIQQIKLSYKYDNGILVHVNNEYGHETIKIVIPFSCRSIVLKSCHDNAGHFDAKKTLEKLKSRFWWSSMRKDTKLYVKGCIVCQKVNRRTTLAYGLLGERSFPQVPFQVVSSDHLSLPPTKSGNCYILAHICHATRFLVARPTCTTATDDIINTVEKDIINQYGPPLTYISDNGSSFTSAKFHQFLDKYGIEHLLSPPYTPQSNGLIERSNATIIAVLSKYTLEYPNDWDEKLPNLILAINTIQQSSSKYSPFYLLHGYEPRIICDELNLGTTISEISRDLQLDKLIETRKDAAENIKKKHDENKKRYDKNRLNQTFQKGDLVWYNWPLVSDSKLSPKYKGPFIIENAVGKVCYKIKKFDQSNLKKKDTRVVHVQSLKPYINRPNLDDPGNIAFEETTEAEDKPNAENSKSLENEDSIENKVPKVSSHGRIIKKSKWLSEYITE</sequence>
<keyword evidence="4" id="KW-0378">Hydrolase</keyword>
<dbReference type="EMBL" id="GGMR01018651">
    <property type="protein sequence ID" value="MBY31270.1"/>
    <property type="molecule type" value="Transcribed_RNA"/>
</dbReference>
<evidence type="ECO:0000259" key="11">
    <source>
        <dbReference type="PROSITE" id="PS50994"/>
    </source>
</evidence>
<feature type="coiled-coil region" evidence="8">
    <location>
        <begin position="1366"/>
        <end position="1394"/>
    </location>
</feature>
<gene>
    <name evidence="12" type="primary">TY3B-G_8</name>
    <name evidence="12" type="ORF">g.14936</name>
</gene>
<dbReference type="Gene3D" id="3.10.10.10">
    <property type="entry name" value="HIV Type 1 Reverse Transcriptase, subunit A, domain 1"/>
    <property type="match status" value="1"/>
</dbReference>
<dbReference type="GO" id="GO:0042575">
    <property type="term" value="C:DNA polymerase complex"/>
    <property type="evidence" value="ECO:0007669"/>
    <property type="project" value="UniProtKB-ARBA"/>
</dbReference>
<dbReference type="CDD" id="cd01647">
    <property type="entry name" value="RT_LTR"/>
    <property type="match status" value="1"/>
</dbReference>
<dbReference type="Gene3D" id="3.30.420.10">
    <property type="entry name" value="Ribonuclease H-like superfamily/Ribonuclease H"/>
    <property type="match status" value="1"/>
</dbReference>
<feature type="compositionally biased region" description="Basic and acidic residues" evidence="9">
    <location>
        <begin position="1483"/>
        <end position="1505"/>
    </location>
</feature>
<keyword evidence="7" id="KW-0479">Metal-binding</keyword>
<dbReference type="GO" id="GO:0015074">
    <property type="term" value="P:DNA integration"/>
    <property type="evidence" value="ECO:0007669"/>
    <property type="project" value="InterPro"/>
</dbReference>
<dbReference type="GO" id="GO:0005737">
    <property type="term" value="C:cytoplasm"/>
    <property type="evidence" value="ECO:0007669"/>
    <property type="project" value="UniProtKB-ARBA"/>
</dbReference>
<dbReference type="SMART" id="SM00343">
    <property type="entry name" value="ZnF_C2HC"/>
    <property type="match status" value="1"/>
</dbReference>
<dbReference type="InterPro" id="IPR050951">
    <property type="entry name" value="Retrovirus_Pol_polyprotein"/>
</dbReference>
<dbReference type="GO" id="GO:0003676">
    <property type="term" value="F:nucleic acid binding"/>
    <property type="evidence" value="ECO:0007669"/>
    <property type="project" value="InterPro"/>
</dbReference>
<dbReference type="FunFam" id="1.10.340.70:FF:000001">
    <property type="entry name" value="Retrovirus-related Pol polyprotein from transposon gypsy-like Protein"/>
    <property type="match status" value="1"/>
</dbReference>
<keyword evidence="3" id="KW-0540">Nuclease</keyword>
<dbReference type="SUPFAM" id="SSF56672">
    <property type="entry name" value="DNA/RNA polymerases"/>
    <property type="match status" value="1"/>
</dbReference>
<evidence type="ECO:0000259" key="10">
    <source>
        <dbReference type="PROSITE" id="PS50158"/>
    </source>
</evidence>
<dbReference type="PANTHER" id="PTHR37984">
    <property type="entry name" value="PROTEIN CBG26694"/>
    <property type="match status" value="1"/>
</dbReference>
<accession>A0A2S2PP84</accession>
<dbReference type="InterPro" id="IPR041577">
    <property type="entry name" value="RT_RNaseH_2"/>
</dbReference>
<dbReference type="InterPro" id="IPR036397">
    <property type="entry name" value="RNaseH_sf"/>
</dbReference>
<keyword evidence="7" id="KW-0863">Zinc-finger</keyword>
<dbReference type="Pfam" id="PF02037">
    <property type="entry name" value="SAP"/>
    <property type="match status" value="1"/>
</dbReference>